<evidence type="ECO:0000259" key="3">
    <source>
        <dbReference type="PROSITE" id="PS51186"/>
    </source>
</evidence>
<evidence type="ECO:0000256" key="2">
    <source>
        <dbReference type="ARBA" id="ARBA00023315"/>
    </source>
</evidence>
<dbReference type="OrthoDB" id="9773249at2"/>
<dbReference type="RefSeq" id="WP_126557361.1">
    <property type="nucleotide sequence ID" value="NZ_BIFS01000002.1"/>
</dbReference>
<accession>A0A402AYB2</accession>
<keyword evidence="5" id="KW-1185">Reference proteome</keyword>
<dbReference type="AlphaFoldDB" id="A0A402AYB2"/>
<organism evidence="4 5">
    <name type="scientific">Dictyobacter kobayashii</name>
    <dbReference type="NCBI Taxonomy" id="2014872"/>
    <lineage>
        <taxon>Bacteria</taxon>
        <taxon>Bacillati</taxon>
        <taxon>Chloroflexota</taxon>
        <taxon>Ktedonobacteria</taxon>
        <taxon>Ktedonobacterales</taxon>
        <taxon>Dictyobacteraceae</taxon>
        <taxon>Dictyobacter</taxon>
    </lineage>
</organism>
<dbReference type="Proteomes" id="UP000287188">
    <property type="component" value="Unassembled WGS sequence"/>
</dbReference>
<dbReference type="InterPro" id="IPR050832">
    <property type="entry name" value="Bact_Acetyltransf"/>
</dbReference>
<protein>
    <submittedName>
        <fullName evidence="4">GNAT family acetyltransferase</fullName>
    </submittedName>
</protein>
<comment type="caution">
    <text evidence="4">The sequence shown here is derived from an EMBL/GenBank/DDBJ whole genome shotgun (WGS) entry which is preliminary data.</text>
</comment>
<dbReference type="GO" id="GO:0016747">
    <property type="term" value="F:acyltransferase activity, transferring groups other than amino-acyl groups"/>
    <property type="evidence" value="ECO:0007669"/>
    <property type="project" value="InterPro"/>
</dbReference>
<dbReference type="Gene3D" id="3.40.630.30">
    <property type="match status" value="1"/>
</dbReference>
<dbReference type="InterPro" id="IPR000182">
    <property type="entry name" value="GNAT_dom"/>
</dbReference>
<keyword evidence="2" id="KW-0012">Acyltransferase</keyword>
<reference evidence="5" key="1">
    <citation type="submission" date="2018-12" db="EMBL/GenBank/DDBJ databases">
        <title>Tengunoibacter tsumagoiensis gen. nov., sp. nov., Dictyobacter kobayashii sp. nov., D. alpinus sp. nov., and D. joshuensis sp. nov. and description of Dictyobacteraceae fam. nov. within the order Ktedonobacterales isolated from Tengu-no-mugimeshi.</title>
        <authorList>
            <person name="Wang C.M."/>
            <person name="Zheng Y."/>
            <person name="Sakai Y."/>
            <person name="Toyoda A."/>
            <person name="Minakuchi Y."/>
            <person name="Abe K."/>
            <person name="Yokota A."/>
            <person name="Yabe S."/>
        </authorList>
    </citation>
    <scope>NUCLEOTIDE SEQUENCE [LARGE SCALE GENOMIC DNA]</scope>
    <source>
        <strain evidence="5">Uno11</strain>
    </source>
</reference>
<feature type="domain" description="N-acetyltransferase" evidence="3">
    <location>
        <begin position="7"/>
        <end position="165"/>
    </location>
</feature>
<keyword evidence="1 4" id="KW-0808">Transferase</keyword>
<proteinExistence type="predicted"/>
<dbReference type="SUPFAM" id="SSF55729">
    <property type="entry name" value="Acyl-CoA N-acyltransferases (Nat)"/>
    <property type="match status" value="1"/>
</dbReference>
<dbReference type="InterPro" id="IPR016181">
    <property type="entry name" value="Acyl_CoA_acyltransferase"/>
</dbReference>
<gene>
    <name evidence="4" type="ORF">KDK_78780</name>
</gene>
<sequence length="165" mass="18599">MASVAEVLIRPVLVEDAEALWKISRQEGVIETTMALPSTRLEQRRKKLAELGPNEHYLVAELAGQVVGLVGLEVGTGRLRHAGYLFIYVERQHQGQGIGSRLLQAALDLADQWLMLKRVELSVLTENEGAKRLYERVGFVVEGCRKMAIISQGELKDEWLMARYR</sequence>
<dbReference type="EMBL" id="BIFS01000002">
    <property type="protein sequence ID" value="GCE24078.1"/>
    <property type="molecule type" value="Genomic_DNA"/>
</dbReference>
<dbReference type="Pfam" id="PF00583">
    <property type="entry name" value="Acetyltransf_1"/>
    <property type="match status" value="1"/>
</dbReference>
<evidence type="ECO:0000256" key="1">
    <source>
        <dbReference type="ARBA" id="ARBA00022679"/>
    </source>
</evidence>
<evidence type="ECO:0000313" key="5">
    <source>
        <dbReference type="Proteomes" id="UP000287188"/>
    </source>
</evidence>
<dbReference type="PANTHER" id="PTHR43877">
    <property type="entry name" value="AMINOALKYLPHOSPHONATE N-ACETYLTRANSFERASE-RELATED-RELATED"/>
    <property type="match status" value="1"/>
</dbReference>
<evidence type="ECO:0000313" key="4">
    <source>
        <dbReference type="EMBL" id="GCE24078.1"/>
    </source>
</evidence>
<dbReference type="PROSITE" id="PS51186">
    <property type="entry name" value="GNAT"/>
    <property type="match status" value="1"/>
</dbReference>
<name>A0A402AYB2_9CHLR</name>
<dbReference type="CDD" id="cd04301">
    <property type="entry name" value="NAT_SF"/>
    <property type="match status" value="1"/>
</dbReference>